<gene>
    <name evidence="1" type="ORF">ZHAS_00014816</name>
</gene>
<reference evidence="2" key="2">
    <citation type="submission" date="2020-05" db="UniProtKB">
        <authorList>
            <consortium name="EnsemblMetazoa"/>
        </authorList>
    </citation>
    <scope>IDENTIFICATION</scope>
</reference>
<dbReference type="EnsemblMetazoa" id="ASIC014816-RA">
    <property type="protein sequence ID" value="ASIC014816-PA"/>
    <property type="gene ID" value="ASIC014816"/>
</dbReference>
<protein>
    <submittedName>
        <fullName evidence="1 2">Uncharacterized protein</fullName>
    </submittedName>
</protein>
<dbReference type="EMBL" id="KE525321">
    <property type="protein sequence ID" value="KFB46748.1"/>
    <property type="molecule type" value="Genomic_DNA"/>
</dbReference>
<evidence type="ECO:0000313" key="2">
    <source>
        <dbReference type="EnsemblMetazoa" id="ASIC014816-PA"/>
    </source>
</evidence>
<accession>A0A084W954</accession>
<dbReference type="EMBL" id="ATLV01021611">
    <property type="status" value="NOT_ANNOTATED_CDS"/>
    <property type="molecule type" value="Genomic_DNA"/>
</dbReference>
<name>A0A084W954_ANOSI</name>
<proteinExistence type="predicted"/>
<keyword evidence="3" id="KW-1185">Reference proteome</keyword>
<sequence length="79" mass="8679">MSTMGWQHKWTVSRRNLREHLNNSNLPGEDEPQLKIFSRAFEVGQGSHSSGGFQGVEGRCSPLHYGQASGVSTVCDFVG</sequence>
<evidence type="ECO:0000313" key="3">
    <source>
        <dbReference type="Proteomes" id="UP000030765"/>
    </source>
</evidence>
<dbReference type="Proteomes" id="UP000030765">
    <property type="component" value="Unassembled WGS sequence"/>
</dbReference>
<dbReference type="VEuPathDB" id="VectorBase:ASIC014816"/>
<reference evidence="1 3" key="1">
    <citation type="journal article" date="2014" name="BMC Genomics">
        <title>Genome sequence of Anopheles sinensis provides insight into genetics basis of mosquito competence for malaria parasites.</title>
        <authorList>
            <person name="Zhou D."/>
            <person name="Zhang D."/>
            <person name="Ding G."/>
            <person name="Shi L."/>
            <person name="Hou Q."/>
            <person name="Ye Y."/>
            <person name="Xu Y."/>
            <person name="Zhou H."/>
            <person name="Xiong C."/>
            <person name="Li S."/>
            <person name="Yu J."/>
            <person name="Hong S."/>
            <person name="Yu X."/>
            <person name="Zou P."/>
            <person name="Chen C."/>
            <person name="Chang X."/>
            <person name="Wang W."/>
            <person name="Lv Y."/>
            <person name="Sun Y."/>
            <person name="Ma L."/>
            <person name="Shen B."/>
            <person name="Zhu C."/>
        </authorList>
    </citation>
    <scope>NUCLEOTIDE SEQUENCE [LARGE SCALE GENOMIC DNA]</scope>
</reference>
<organism evidence="1">
    <name type="scientific">Anopheles sinensis</name>
    <name type="common">Mosquito</name>
    <dbReference type="NCBI Taxonomy" id="74873"/>
    <lineage>
        <taxon>Eukaryota</taxon>
        <taxon>Metazoa</taxon>
        <taxon>Ecdysozoa</taxon>
        <taxon>Arthropoda</taxon>
        <taxon>Hexapoda</taxon>
        <taxon>Insecta</taxon>
        <taxon>Pterygota</taxon>
        <taxon>Neoptera</taxon>
        <taxon>Endopterygota</taxon>
        <taxon>Diptera</taxon>
        <taxon>Nematocera</taxon>
        <taxon>Culicoidea</taxon>
        <taxon>Culicidae</taxon>
        <taxon>Anophelinae</taxon>
        <taxon>Anopheles</taxon>
    </lineage>
</organism>
<dbReference type="AlphaFoldDB" id="A0A084W954"/>
<evidence type="ECO:0000313" key="1">
    <source>
        <dbReference type="EMBL" id="KFB46748.1"/>
    </source>
</evidence>